<keyword evidence="9" id="KW-1185">Reference proteome</keyword>
<accession>G7E4M4</accession>
<evidence type="ECO:0000313" key="9">
    <source>
        <dbReference type="Proteomes" id="UP000009131"/>
    </source>
</evidence>
<keyword evidence="5" id="KW-0539">Nucleus</keyword>
<dbReference type="OrthoDB" id="1898821at2759"/>
<dbReference type="GO" id="GO:0010467">
    <property type="term" value="P:gene expression"/>
    <property type="evidence" value="ECO:0007669"/>
    <property type="project" value="UniProtKB-ARBA"/>
</dbReference>
<dbReference type="InterPro" id="IPR016024">
    <property type="entry name" value="ARM-type_fold"/>
</dbReference>
<evidence type="ECO:0000259" key="7">
    <source>
        <dbReference type="SMART" id="SM01156"/>
    </source>
</evidence>
<dbReference type="GO" id="GO:0005681">
    <property type="term" value="C:spliceosomal complex"/>
    <property type="evidence" value="ECO:0007669"/>
    <property type="project" value="TreeGrafter"/>
</dbReference>
<dbReference type="Pfam" id="PF08216">
    <property type="entry name" value="CTNNBL"/>
    <property type="match status" value="1"/>
</dbReference>
<dbReference type="PANTHER" id="PTHR14978">
    <property type="entry name" value="BETA-CATENIN-LIKE PROTEIN 1 NUCLEAR ASSOCIATED PROTEIN"/>
    <property type="match status" value="1"/>
</dbReference>
<dbReference type="AlphaFoldDB" id="G7E4M4"/>
<dbReference type="PANTHER" id="PTHR14978:SF0">
    <property type="entry name" value="BETA-CATENIN-LIKE PROTEIN 1"/>
    <property type="match status" value="1"/>
</dbReference>
<evidence type="ECO:0000256" key="6">
    <source>
        <dbReference type="SAM" id="MobiDB-lite"/>
    </source>
</evidence>
<comment type="caution">
    <text evidence="8">The sequence shown here is derived from an EMBL/GenBank/DDBJ whole genome shotgun (WGS) entry which is preliminary data.</text>
</comment>
<keyword evidence="3" id="KW-0677">Repeat</keyword>
<evidence type="ECO:0000256" key="1">
    <source>
        <dbReference type="ARBA" id="ARBA00004123"/>
    </source>
</evidence>
<reference evidence="8 9" key="1">
    <citation type="journal article" date="2011" name="J. Gen. Appl. Microbiol.">
        <title>Draft genome sequencing of the enigmatic basidiomycete Mixia osmundae.</title>
        <authorList>
            <person name="Nishida H."/>
            <person name="Nagatsuka Y."/>
            <person name="Sugiyama J."/>
        </authorList>
    </citation>
    <scope>NUCLEOTIDE SEQUENCE [LARGE SCALE GENOMIC DNA]</scope>
    <source>
        <strain evidence="9">CBS 9802 / IAM 14324 / JCM 22182 / KY 12970</strain>
    </source>
</reference>
<dbReference type="InterPro" id="IPR039678">
    <property type="entry name" value="CTNNBL1"/>
</dbReference>
<dbReference type="InterPro" id="IPR011989">
    <property type="entry name" value="ARM-like"/>
</dbReference>
<evidence type="ECO:0000256" key="5">
    <source>
        <dbReference type="ARBA" id="ARBA00023242"/>
    </source>
</evidence>
<dbReference type="InParanoid" id="G7E4M4"/>
<dbReference type="InterPro" id="IPR013180">
    <property type="entry name" value="CTNNBL1_N"/>
</dbReference>
<dbReference type="OMA" id="TDWREQE"/>
<feature type="region of interest" description="Disordered" evidence="6">
    <location>
        <begin position="18"/>
        <end position="91"/>
    </location>
</feature>
<comment type="subcellular location">
    <subcellularLocation>
        <location evidence="1">Nucleus</location>
    </subcellularLocation>
</comment>
<feature type="compositionally biased region" description="Low complexity" evidence="6">
    <location>
        <begin position="41"/>
        <end position="57"/>
    </location>
</feature>
<dbReference type="STRING" id="764103.G7E4M4"/>
<dbReference type="HOGENOM" id="CLU_017098_0_0_1"/>
<reference evidence="8 9" key="2">
    <citation type="journal article" date="2012" name="Open Biol.">
        <title>Characteristics of nucleosomes and linker DNA regions on the genome of the basidiomycete Mixia osmundae revealed by mono- and dinucleosome mapping.</title>
        <authorList>
            <person name="Nishida H."/>
            <person name="Kondo S."/>
            <person name="Matsumoto T."/>
            <person name="Suzuki Y."/>
            <person name="Yoshikawa H."/>
            <person name="Taylor T.D."/>
            <person name="Sugiyama J."/>
        </authorList>
    </citation>
    <scope>NUCLEOTIDE SEQUENCE [LARGE SCALE GENOMIC DNA]</scope>
    <source>
        <strain evidence="9">CBS 9802 / IAM 14324 / JCM 22182 / KY 12970</strain>
    </source>
</reference>
<sequence>MDLDALFKIPTAPASGLKRKLVSSAPTAEELERFNASRRPNGTTTTNGSTTASTVAVGKSGDIKGKMRAATVQDGSDDEAERDDFAPGNDADYFTEEDSDGRFFGGGLTSEQKQILEIMDDDRDPSEAAMTLQGLRKMVSVLEKAVAKNVEMRAKFAGNPHKFVESEIALDTALHALLLLTQSPGSFYPELIKLGIISTLVDLLSHENVDISIAVITILEELTDEDVGEGEDGEESTVGLQAELAVKALADELVKCSILELLTQNVRRLDLGDETERNGVYHALSLFENLLSATEGLALRLTKTTDLLAWLLQQVQQKATKDLEQIRFYAAEILSMLLSTGDDTIRQRFGALDGVDVCLTTLSAYRKRDPKGAEELEFMENVFDILCSALATTTIKQRFLEGEGVELMVLLMKQKMLARTRSIKVLDHALSGEAGISSCERFVEALGLRTLFSAFMGKSRTGKRKASESSGAEDDEHILGILNSLLSNLASESESRLRLLAKFVEDGYEKVDRLLELRETAQDRVKSREGELASERRTLQAEGLDYDEDDEYFRRLEAGLFTLQLVDYVIAWIVMEDDGIQEHVRLLLSRKDMAFADVVDVLKEYRDNIGSAEDVKPSNGFAAQPNEALEPVKQRDIIEALMDYLSGLS</sequence>
<proteinExistence type="predicted"/>
<feature type="domain" description="Beta-catenin-like protein 1 N-terminal" evidence="7">
    <location>
        <begin position="108"/>
        <end position="216"/>
    </location>
</feature>
<dbReference type="FunCoup" id="G7E4M4">
    <property type="interactions" value="631"/>
</dbReference>
<dbReference type="FunFam" id="1.25.10.10:FF:001136">
    <property type="entry name" value="Beta-catenin-like protein 1"/>
    <property type="match status" value="1"/>
</dbReference>
<evidence type="ECO:0000256" key="2">
    <source>
        <dbReference type="ARBA" id="ARBA00022553"/>
    </source>
</evidence>
<evidence type="ECO:0000256" key="3">
    <source>
        <dbReference type="ARBA" id="ARBA00022737"/>
    </source>
</evidence>
<gene>
    <name evidence="8" type="primary">Mo04463</name>
    <name evidence="8" type="ORF">E5Q_04463</name>
</gene>
<dbReference type="Proteomes" id="UP000009131">
    <property type="component" value="Unassembled WGS sequence"/>
</dbReference>
<keyword evidence="4" id="KW-0175">Coiled coil</keyword>
<dbReference type="eggNOG" id="KOG2734">
    <property type="taxonomic scope" value="Eukaryota"/>
</dbReference>
<dbReference type="SUPFAM" id="SSF48371">
    <property type="entry name" value="ARM repeat"/>
    <property type="match status" value="1"/>
</dbReference>
<organism evidence="8 9">
    <name type="scientific">Mixia osmundae (strain CBS 9802 / IAM 14324 / JCM 22182 / KY 12970)</name>
    <dbReference type="NCBI Taxonomy" id="764103"/>
    <lineage>
        <taxon>Eukaryota</taxon>
        <taxon>Fungi</taxon>
        <taxon>Dikarya</taxon>
        <taxon>Basidiomycota</taxon>
        <taxon>Pucciniomycotina</taxon>
        <taxon>Mixiomycetes</taxon>
        <taxon>Mixiales</taxon>
        <taxon>Mixiaceae</taxon>
        <taxon>Mixia</taxon>
    </lineage>
</organism>
<dbReference type="RefSeq" id="XP_014570497.1">
    <property type="nucleotide sequence ID" value="XM_014715011.1"/>
</dbReference>
<name>G7E4M4_MIXOS</name>
<evidence type="ECO:0000256" key="4">
    <source>
        <dbReference type="ARBA" id="ARBA00023054"/>
    </source>
</evidence>
<dbReference type="SMART" id="SM01156">
    <property type="entry name" value="DUF1716"/>
    <property type="match status" value="1"/>
</dbReference>
<keyword evidence="2" id="KW-0597">Phosphoprotein</keyword>
<protein>
    <recommendedName>
        <fullName evidence="7">Beta-catenin-like protein 1 N-terminal domain-containing protein</fullName>
    </recommendedName>
</protein>
<dbReference type="EMBL" id="BABT02000139">
    <property type="protein sequence ID" value="GAA97784.1"/>
    <property type="molecule type" value="Genomic_DNA"/>
</dbReference>
<dbReference type="Gene3D" id="1.25.10.10">
    <property type="entry name" value="Leucine-rich Repeat Variant"/>
    <property type="match status" value="1"/>
</dbReference>
<evidence type="ECO:0000313" key="8">
    <source>
        <dbReference type="EMBL" id="GAA97784.1"/>
    </source>
</evidence>